<keyword evidence="3" id="KW-0010">Activator</keyword>
<dbReference type="Gene3D" id="2.60.120.10">
    <property type="entry name" value="Jelly Rolls"/>
    <property type="match status" value="1"/>
</dbReference>
<evidence type="ECO:0000256" key="3">
    <source>
        <dbReference type="ARBA" id="ARBA00023159"/>
    </source>
</evidence>
<dbReference type="InterPro" id="IPR009057">
    <property type="entry name" value="Homeodomain-like_sf"/>
</dbReference>
<evidence type="ECO:0000259" key="5">
    <source>
        <dbReference type="PROSITE" id="PS01124"/>
    </source>
</evidence>
<dbReference type="PRINTS" id="PR00032">
    <property type="entry name" value="HTHARAC"/>
</dbReference>
<dbReference type="GO" id="GO:0003700">
    <property type="term" value="F:DNA-binding transcription factor activity"/>
    <property type="evidence" value="ECO:0007669"/>
    <property type="project" value="InterPro"/>
</dbReference>
<dbReference type="PANTHER" id="PTHR43280">
    <property type="entry name" value="ARAC-FAMILY TRANSCRIPTIONAL REGULATOR"/>
    <property type="match status" value="1"/>
</dbReference>
<evidence type="ECO:0000313" key="6">
    <source>
        <dbReference type="EMBL" id="MDQ9072217.1"/>
    </source>
</evidence>
<dbReference type="InterPro" id="IPR020449">
    <property type="entry name" value="Tscrpt_reg_AraC-type_HTH"/>
</dbReference>
<keyword evidence="1" id="KW-0805">Transcription regulation</keyword>
<dbReference type="InterPro" id="IPR011983">
    <property type="entry name" value="HpaA_TReg"/>
</dbReference>
<dbReference type="InterPro" id="IPR014710">
    <property type="entry name" value="RmlC-like_jellyroll"/>
</dbReference>
<comment type="caution">
    <text evidence="6">The sequence shown here is derived from an EMBL/GenBank/DDBJ whole genome shotgun (WGS) entry which is preliminary data.</text>
</comment>
<dbReference type="SUPFAM" id="SSF46689">
    <property type="entry name" value="Homeodomain-like"/>
    <property type="match status" value="1"/>
</dbReference>
<dbReference type="Pfam" id="PF12833">
    <property type="entry name" value="HTH_18"/>
    <property type="match status" value="1"/>
</dbReference>
<keyword evidence="4" id="KW-0804">Transcription</keyword>
<dbReference type="NCBIfam" id="TIGR02297">
    <property type="entry name" value="HpaA"/>
    <property type="match status" value="1"/>
</dbReference>
<gene>
    <name evidence="6" type="primary">hpaA</name>
    <name evidence="6" type="ORF">RFH51_12180</name>
</gene>
<dbReference type="GO" id="GO:0043565">
    <property type="term" value="F:sequence-specific DNA binding"/>
    <property type="evidence" value="ECO:0007669"/>
    <property type="project" value="InterPro"/>
</dbReference>
<dbReference type="InterPro" id="IPR018060">
    <property type="entry name" value="HTH_AraC"/>
</dbReference>
<dbReference type="InterPro" id="IPR003313">
    <property type="entry name" value="AraC-bd"/>
</dbReference>
<dbReference type="Gene3D" id="1.10.10.60">
    <property type="entry name" value="Homeodomain-like"/>
    <property type="match status" value="1"/>
</dbReference>
<dbReference type="PANTHER" id="PTHR43280:SF19">
    <property type="entry name" value="4-HYDROXYPHENYLACETATE CATABOLISM PROTEIN"/>
    <property type="match status" value="1"/>
</dbReference>
<dbReference type="InterPro" id="IPR011051">
    <property type="entry name" value="RmlC_Cupin_sf"/>
</dbReference>
<reference evidence="6" key="1">
    <citation type="submission" date="2023-08" db="EMBL/GenBank/DDBJ databases">
        <title>Emergence of clinically-relevant ST2 carbapenem-resistant Acinetobacter baumannii strains in hospital sewages in Zhejiang, East of China.</title>
        <authorList>
            <person name="Kaichao C."/>
            <person name="Zhang R."/>
        </authorList>
    </citation>
    <scope>NUCLEOTIDE SEQUENCE</scope>
    <source>
        <strain evidence="6">M-SY-60</strain>
    </source>
</reference>
<name>A0AAW8JHZ8_9GAMM</name>
<proteinExistence type="predicted"/>
<accession>A0AAW8JHZ8</accession>
<evidence type="ECO:0000256" key="4">
    <source>
        <dbReference type="ARBA" id="ARBA00023163"/>
    </source>
</evidence>
<dbReference type="EMBL" id="JAVIDA010000016">
    <property type="protein sequence ID" value="MDQ9072217.1"/>
    <property type="molecule type" value="Genomic_DNA"/>
</dbReference>
<organism evidence="6 7">
    <name type="scientific">Acinetobacter gerneri</name>
    <dbReference type="NCBI Taxonomy" id="202952"/>
    <lineage>
        <taxon>Bacteria</taxon>
        <taxon>Pseudomonadati</taxon>
        <taxon>Pseudomonadota</taxon>
        <taxon>Gammaproteobacteria</taxon>
        <taxon>Moraxellales</taxon>
        <taxon>Moraxellaceae</taxon>
        <taxon>Acinetobacter</taxon>
    </lineage>
</organism>
<dbReference type="PROSITE" id="PS01124">
    <property type="entry name" value="HTH_ARAC_FAMILY_2"/>
    <property type="match status" value="1"/>
</dbReference>
<evidence type="ECO:0000313" key="7">
    <source>
        <dbReference type="Proteomes" id="UP001243195"/>
    </source>
</evidence>
<evidence type="ECO:0000256" key="1">
    <source>
        <dbReference type="ARBA" id="ARBA00023015"/>
    </source>
</evidence>
<dbReference type="SUPFAM" id="SSF51182">
    <property type="entry name" value="RmlC-like cupins"/>
    <property type="match status" value="1"/>
</dbReference>
<dbReference type="Pfam" id="PF02311">
    <property type="entry name" value="AraC_binding"/>
    <property type="match status" value="1"/>
</dbReference>
<dbReference type="Proteomes" id="UP001243195">
    <property type="component" value="Unassembled WGS sequence"/>
</dbReference>
<dbReference type="RefSeq" id="WP_308956630.1">
    <property type="nucleotide sequence ID" value="NZ_JAVICY010000019.1"/>
</dbReference>
<feature type="domain" description="HTH araC/xylS-type" evidence="5">
    <location>
        <begin position="193"/>
        <end position="291"/>
    </location>
</feature>
<evidence type="ECO:0000256" key="2">
    <source>
        <dbReference type="ARBA" id="ARBA00023125"/>
    </source>
</evidence>
<dbReference type="AlphaFoldDB" id="A0AAW8JHZ8"/>
<keyword evidence="2" id="KW-0238">DNA-binding</keyword>
<sequence length="298" mass="34955">MKTAVIPNLHMGEVYDQRYAGEEIHYEAQAKLANFFGMNMPPHRHDRFFQIHFFTKGTVRVFLDDVKYVCQAPAFFLTPPSVAHAFITDPGCEGHVLTIQQNIVWPLLQIDLKVQHIDPICLHASQLDHRYSKDLDQLETYLSELKVEFETNKMAKSFALKSLINLIFIQIMRLAEAVPPRMKNTGNDLAIFRKFNELIETHYDQHWSLTQYAEHLAVTETRLNEICRRLADISSKKLIYDRQMQEAKRLLIFTDTAINNICYQLGFKDPAYFSRFFQRYSGLRPSEYRQAHIQYDQT</sequence>
<protein>
    <submittedName>
        <fullName evidence="6">4-hydroxyphenylacetate catabolism regulatory protein HpaA</fullName>
    </submittedName>
</protein>
<dbReference type="SMART" id="SM00342">
    <property type="entry name" value="HTH_ARAC"/>
    <property type="match status" value="1"/>
</dbReference>